<dbReference type="OrthoDB" id="821805at2"/>
<feature type="transmembrane region" description="Helical" evidence="1">
    <location>
        <begin position="21"/>
        <end position="42"/>
    </location>
</feature>
<evidence type="ECO:0000313" key="2">
    <source>
        <dbReference type="EMBL" id="TYA53201.1"/>
    </source>
</evidence>
<gene>
    <name evidence="2" type="ORF">FVF61_11160</name>
</gene>
<comment type="caution">
    <text evidence="2">The sequence shown here is derived from an EMBL/GenBank/DDBJ whole genome shotgun (WGS) entry which is preliminary data.</text>
</comment>
<evidence type="ECO:0000256" key="1">
    <source>
        <dbReference type="SAM" id="Phobius"/>
    </source>
</evidence>
<keyword evidence="3" id="KW-1185">Reference proteome</keyword>
<accession>A0A5D0G3E6</accession>
<keyword evidence="1" id="KW-0472">Membrane</keyword>
<name>A0A5D0G3E6_9FLAO</name>
<dbReference type="InterPro" id="IPR045749">
    <property type="entry name" value="DUF6090"/>
</dbReference>
<sequence>MIKFFRRIRQNLLNEGKTTKYFKYAIGEILLVMIGILMALHVSNWNTSKKNRLIEQKFLKNLKTDLEVDLYNLDSLSKDRVSKTESAFKLLKLPGATSKKELTTLDSLYMNVYGWTSFVPSSTTRQELISSGQLSLIQNDSIKTLILVLNQENDRIVGAREHMRREYEHYLYDRSFANSTMFPLLDFEASLKSGITLDTTLTIEQVDLFYKESEFIQKDRMIKNGLKLAAVNNMGIKSLYDKMKLHLKQLIRLINEDLKNEL</sequence>
<proteinExistence type="predicted"/>
<organism evidence="2 3">
    <name type="scientific">Formosa maritima</name>
    <dbReference type="NCBI Taxonomy" id="2592046"/>
    <lineage>
        <taxon>Bacteria</taxon>
        <taxon>Pseudomonadati</taxon>
        <taxon>Bacteroidota</taxon>
        <taxon>Flavobacteriia</taxon>
        <taxon>Flavobacteriales</taxon>
        <taxon>Flavobacteriaceae</taxon>
        <taxon>Formosa</taxon>
    </lineage>
</organism>
<reference evidence="2 3" key="1">
    <citation type="submission" date="2019-08" db="EMBL/GenBank/DDBJ databases">
        <title>Formosa sediminis sp. nov., isolated from marine sediment.</title>
        <authorList>
            <person name="Cao W.R."/>
        </authorList>
    </citation>
    <scope>NUCLEOTIDE SEQUENCE [LARGE SCALE GENOMIC DNA]</scope>
    <source>
        <strain evidence="2 3">1494</strain>
    </source>
</reference>
<dbReference type="EMBL" id="VSFC01000052">
    <property type="protein sequence ID" value="TYA53201.1"/>
    <property type="molecule type" value="Genomic_DNA"/>
</dbReference>
<keyword evidence="1" id="KW-1133">Transmembrane helix</keyword>
<dbReference type="Proteomes" id="UP000324550">
    <property type="component" value="Unassembled WGS sequence"/>
</dbReference>
<protein>
    <submittedName>
        <fullName evidence="2">Uncharacterized protein</fullName>
    </submittedName>
</protein>
<keyword evidence="1" id="KW-0812">Transmembrane</keyword>
<dbReference type="AlphaFoldDB" id="A0A5D0G3E6"/>
<dbReference type="RefSeq" id="WP_148456430.1">
    <property type="nucleotide sequence ID" value="NZ_VSFC01000052.1"/>
</dbReference>
<dbReference type="Pfam" id="PF19578">
    <property type="entry name" value="DUF6090"/>
    <property type="match status" value="1"/>
</dbReference>
<evidence type="ECO:0000313" key="3">
    <source>
        <dbReference type="Proteomes" id="UP000324550"/>
    </source>
</evidence>